<protein>
    <submittedName>
        <fullName evidence="2">DUF2281 domain-containing protein</fullName>
    </submittedName>
</protein>
<sequence length="83" mass="9821">MAVNKEKKLLELFQQLPETEQNSTLDFVEYLAERQQRKTLQQFYDNLPEVNEPFSQEELDQLNNKEGFITGEAAKREFNLDLP</sequence>
<evidence type="ECO:0000313" key="3">
    <source>
        <dbReference type="Proteomes" id="UP001580407"/>
    </source>
</evidence>
<evidence type="ECO:0000259" key="1">
    <source>
        <dbReference type="Pfam" id="PF10047"/>
    </source>
</evidence>
<gene>
    <name evidence="2" type="ORF">ACE3NQ_29970</name>
</gene>
<dbReference type="Pfam" id="PF10047">
    <property type="entry name" value="DUF2281"/>
    <property type="match status" value="1"/>
</dbReference>
<name>A0ABV5BHF4_9BACL</name>
<feature type="domain" description="DUF2281" evidence="1">
    <location>
        <begin position="8"/>
        <end position="41"/>
    </location>
</feature>
<keyword evidence="3" id="KW-1185">Reference proteome</keyword>
<organism evidence="2 3">
    <name type="scientific">Paenibacillus terreus</name>
    <dbReference type="NCBI Taxonomy" id="1387834"/>
    <lineage>
        <taxon>Bacteria</taxon>
        <taxon>Bacillati</taxon>
        <taxon>Bacillota</taxon>
        <taxon>Bacilli</taxon>
        <taxon>Bacillales</taxon>
        <taxon>Paenibacillaceae</taxon>
        <taxon>Paenibacillus</taxon>
    </lineage>
</organism>
<proteinExistence type="predicted"/>
<evidence type="ECO:0000313" key="2">
    <source>
        <dbReference type="EMBL" id="MFB5685143.1"/>
    </source>
</evidence>
<comment type="caution">
    <text evidence="2">The sequence shown here is derived from an EMBL/GenBank/DDBJ whole genome shotgun (WGS) entry which is preliminary data.</text>
</comment>
<dbReference type="InterPro" id="IPR018739">
    <property type="entry name" value="DUF2281"/>
</dbReference>
<dbReference type="EMBL" id="JBHILM010000059">
    <property type="protein sequence ID" value="MFB5685143.1"/>
    <property type="molecule type" value="Genomic_DNA"/>
</dbReference>
<accession>A0ABV5BHF4</accession>
<dbReference type="RefSeq" id="WP_375528799.1">
    <property type="nucleotide sequence ID" value="NZ_JBHILM010000059.1"/>
</dbReference>
<dbReference type="Proteomes" id="UP001580407">
    <property type="component" value="Unassembled WGS sequence"/>
</dbReference>
<reference evidence="2 3" key="1">
    <citation type="submission" date="2024-09" db="EMBL/GenBank/DDBJ databases">
        <authorList>
            <person name="Ruan L."/>
        </authorList>
    </citation>
    <scope>NUCLEOTIDE SEQUENCE [LARGE SCALE GENOMIC DNA]</scope>
    <source>
        <strain evidence="2 3">D33</strain>
    </source>
</reference>